<feature type="transmembrane region" description="Helical" evidence="7">
    <location>
        <begin position="129"/>
        <end position="149"/>
    </location>
</feature>
<dbReference type="EMBL" id="JBBNAF010000010">
    <property type="protein sequence ID" value="KAK9108138.1"/>
    <property type="molecule type" value="Genomic_DNA"/>
</dbReference>
<feature type="transmembrane region" description="Helical" evidence="7">
    <location>
        <begin position="356"/>
        <end position="381"/>
    </location>
</feature>
<dbReference type="Pfam" id="PF07690">
    <property type="entry name" value="MFS_1"/>
    <property type="match status" value="1"/>
</dbReference>
<reference evidence="9 10" key="1">
    <citation type="submission" date="2024-01" db="EMBL/GenBank/DDBJ databases">
        <title>Genome assemblies of Stephania.</title>
        <authorList>
            <person name="Yang L."/>
        </authorList>
    </citation>
    <scope>NUCLEOTIDE SEQUENCE [LARGE SCALE GENOMIC DNA]</scope>
    <source>
        <strain evidence="9">YNDBR</strain>
        <tissue evidence="9">Leaf</tissue>
    </source>
</reference>
<feature type="domain" description="Major facilitator superfamily (MFS) profile" evidence="8">
    <location>
        <begin position="39"/>
        <end position="436"/>
    </location>
</feature>
<accession>A0AAP0FJG3</accession>
<evidence type="ECO:0000256" key="4">
    <source>
        <dbReference type="ARBA" id="ARBA00022989"/>
    </source>
</evidence>
<keyword evidence="4 7" id="KW-1133">Transmembrane helix</keyword>
<dbReference type="Proteomes" id="UP001420932">
    <property type="component" value="Unassembled WGS sequence"/>
</dbReference>
<evidence type="ECO:0000256" key="7">
    <source>
        <dbReference type="SAM" id="Phobius"/>
    </source>
</evidence>
<evidence type="ECO:0000256" key="5">
    <source>
        <dbReference type="ARBA" id="ARBA00023063"/>
    </source>
</evidence>
<dbReference type="GO" id="GO:0016020">
    <property type="term" value="C:membrane"/>
    <property type="evidence" value="ECO:0007669"/>
    <property type="project" value="UniProtKB-ARBA"/>
</dbReference>
<protein>
    <recommendedName>
        <fullName evidence="8">Major facilitator superfamily (MFS) profile domain-containing protein</fullName>
    </recommendedName>
</protein>
<sequence length="466" mass="50450">MEEAEELGGKDVEFVLSVDSDKKATEFRLFSVAPPHMRTFHLAWFSLFSCFFSTFAIPPLLPIIRDDLSLTDTDIGNAGIASFAGSIFSRLAMGPICDLIGPRVATATLSLLTAPVIFAFSLASSPNDFILLRFLIGFSLANFVSNQFWMSSMFSSNVVGLANGFAAGWANVGSGATQLVMPLIYSLITSFGVASFTAWRIAFVVPAVFQVVTALMVLVYGQDLPQGNYRSVKMKMCENKSSKEGLFEVLFHGLKNYRGWILGLTYGFCFGVELTVDNIIAQYFYDRFGVNMQIAGTIAACFGFANCFSRPFGGVLSDAMAKRFGMRGRLWSLWFVQSVAALLCILLGRANSLMSSVVVMCAFSVFVQGASGLTFGVVPFISKRSLGVISGMTGSGGAVAAVVTQLLLFSGSKFSKQTSISLMGLMMLFCTLPISLIYFPQWGGMLCGPNYIHSSSSAEHSYHLLP</sequence>
<evidence type="ECO:0000313" key="10">
    <source>
        <dbReference type="Proteomes" id="UP001420932"/>
    </source>
</evidence>
<comment type="subcellular location">
    <subcellularLocation>
        <location evidence="1">Endomembrane system</location>
        <topology evidence="1">Multi-pass membrane protein</topology>
    </subcellularLocation>
</comment>
<dbReference type="InterPro" id="IPR011701">
    <property type="entry name" value="MFS"/>
</dbReference>
<dbReference type="FunFam" id="1.20.1250.20:FF:000198">
    <property type="entry name" value="High affinity nitrate transporter 2.5"/>
    <property type="match status" value="1"/>
</dbReference>
<dbReference type="AlphaFoldDB" id="A0AAP0FJG3"/>
<dbReference type="InterPro" id="IPR036259">
    <property type="entry name" value="MFS_trans_sf"/>
</dbReference>
<keyword evidence="6 7" id="KW-0472">Membrane</keyword>
<dbReference type="GO" id="GO:0015112">
    <property type="term" value="F:nitrate transmembrane transporter activity"/>
    <property type="evidence" value="ECO:0007669"/>
    <property type="project" value="InterPro"/>
</dbReference>
<evidence type="ECO:0000256" key="6">
    <source>
        <dbReference type="ARBA" id="ARBA00023136"/>
    </source>
</evidence>
<evidence type="ECO:0000313" key="9">
    <source>
        <dbReference type="EMBL" id="KAK9108138.1"/>
    </source>
</evidence>
<gene>
    <name evidence="9" type="ORF">Syun_024149</name>
</gene>
<feature type="transmembrane region" description="Helical" evidence="7">
    <location>
        <begin position="161"/>
        <end position="185"/>
    </location>
</feature>
<feature type="transmembrane region" description="Helical" evidence="7">
    <location>
        <begin position="330"/>
        <end position="350"/>
    </location>
</feature>
<feature type="transmembrane region" description="Helical" evidence="7">
    <location>
        <begin position="420"/>
        <end position="439"/>
    </location>
</feature>
<dbReference type="SUPFAM" id="SSF103473">
    <property type="entry name" value="MFS general substrate transporter"/>
    <property type="match status" value="1"/>
</dbReference>
<evidence type="ECO:0000256" key="3">
    <source>
        <dbReference type="ARBA" id="ARBA00022692"/>
    </source>
</evidence>
<dbReference type="CDD" id="cd17341">
    <property type="entry name" value="MFS_NRT2_like"/>
    <property type="match status" value="1"/>
</dbReference>
<dbReference type="FunFam" id="1.20.1250.20:FF:000053">
    <property type="entry name" value="Nitrate transporter 2.1"/>
    <property type="match status" value="1"/>
</dbReference>
<proteinExistence type="inferred from homology"/>
<dbReference type="PANTHER" id="PTHR23515">
    <property type="entry name" value="HIGH-AFFINITY NITRATE TRANSPORTER 2.3"/>
    <property type="match status" value="1"/>
</dbReference>
<evidence type="ECO:0000256" key="2">
    <source>
        <dbReference type="ARBA" id="ARBA00008432"/>
    </source>
</evidence>
<feature type="transmembrane region" description="Helical" evidence="7">
    <location>
        <begin position="260"/>
        <end position="284"/>
    </location>
</feature>
<evidence type="ECO:0000256" key="1">
    <source>
        <dbReference type="ARBA" id="ARBA00004127"/>
    </source>
</evidence>
<feature type="transmembrane region" description="Helical" evidence="7">
    <location>
        <begin position="197"/>
        <end position="220"/>
    </location>
</feature>
<dbReference type="PROSITE" id="PS50850">
    <property type="entry name" value="MFS"/>
    <property type="match status" value="1"/>
</dbReference>
<dbReference type="InterPro" id="IPR044772">
    <property type="entry name" value="NO3_transporter"/>
</dbReference>
<dbReference type="Gene3D" id="1.20.1250.20">
    <property type="entry name" value="MFS general substrate transporter like domains"/>
    <property type="match status" value="2"/>
</dbReference>
<comment type="caution">
    <text evidence="9">The sequence shown here is derived from an EMBL/GenBank/DDBJ whole genome shotgun (WGS) entry which is preliminary data.</text>
</comment>
<feature type="transmembrane region" description="Helical" evidence="7">
    <location>
        <begin position="388"/>
        <end position="408"/>
    </location>
</feature>
<feature type="transmembrane region" description="Helical" evidence="7">
    <location>
        <begin position="42"/>
        <end position="63"/>
    </location>
</feature>
<evidence type="ECO:0000259" key="8">
    <source>
        <dbReference type="PROSITE" id="PS50850"/>
    </source>
</evidence>
<dbReference type="GO" id="GO:0042128">
    <property type="term" value="P:nitrate assimilation"/>
    <property type="evidence" value="ECO:0007669"/>
    <property type="project" value="UniProtKB-KW"/>
</dbReference>
<feature type="transmembrane region" description="Helical" evidence="7">
    <location>
        <begin position="104"/>
        <end position="123"/>
    </location>
</feature>
<keyword evidence="3 7" id="KW-0812">Transmembrane</keyword>
<comment type="similarity">
    <text evidence="2">Belongs to the major facilitator superfamily. Nitrate/nitrite porter (TC 2.A.1.8) family.</text>
</comment>
<organism evidence="9 10">
    <name type="scientific">Stephania yunnanensis</name>
    <dbReference type="NCBI Taxonomy" id="152371"/>
    <lineage>
        <taxon>Eukaryota</taxon>
        <taxon>Viridiplantae</taxon>
        <taxon>Streptophyta</taxon>
        <taxon>Embryophyta</taxon>
        <taxon>Tracheophyta</taxon>
        <taxon>Spermatophyta</taxon>
        <taxon>Magnoliopsida</taxon>
        <taxon>Ranunculales</taxon>
        <taxon>Menispermaceae</taxon>
        <taxon>Menispermoideae</taxon>
        <taxon>Cissampelideae</taxon>
        <taxon>Stephania</taxon>
    </lineage>
</organism>
<feature type="transmembrane region" description="Helical" evidence="7">
    <location>
        <begin position="290"/>
        <end position="309"/>
    </location>
</feature>
<dbReference type="InterPro" id="IPR020846">
    <property type="entry name" value="MFS_dom"/>
</dbReference>
<keyword evidence="10" id="KW-1185">Reference proteome</keyword>
<keyword evidence="5" id="KW-0534">Nitrate assimilation</keyword>
<name>A0AAP0FJG3_9MAGN</name>
<dbReference type="GO" id="GO:0012505">
    <property type="term" value="C:endomembrane system"/>
    <property type="evidence" value="ECO:0007669"/>
    <property type="project" value="UniProtKB-SubCell"/>
</dbReference>